<feature type="compositionally biased region" description="Low complexity" evidence="2">
    <location>
        <begin position="16"/>
        <end position="41"/>
    </location>
</feature>
<dbReference type="EMBL" id="JAAAJA010000232">
    <property type="protein sequence ID" value="KAG0258117.1"/>
    <property type="molecule type" value="Genomic_DNA"/>
</dbReference>
<feature type="region of interest" description="Disordered" evidence="2">
    <location>
        <begin position="1"/>
        <end position="41"/>
    </location>
</feature>
<dbReference type="PANTHER" id="PTHR45615:SF63">
    <property type="entry name" value="CHROMOSOME UNDETERMINED SCAFFOLD_10, WHOLE GENOME SHOTGUN SEQUENCE"/>
    <property type="match status" value="1"/>
</dbReference>
<evidence type="ECO:0000259" key="3">
    <source>
        <dbReference type="PROSITE" id="PS50003"/>
    </source>
</evidence>
<feature type="region of interest" description="Disordered" evidence="2">
    <location>
        <begin position="212"/>
        <end position="303"/>
    </location>
</feature>
<feature type="region of interest" description="Disordered" evidence="2">
    <location>
        <begin position="598"/>
        <end position="620"/>
    </location>
</feature>
<dbReference type="Pfam" id="PF00169">
    <property type="entry name" value="PH"/>
    <property type="match status" value="1"/>
</dbReference>
<feature type="coiled-coil region" evidence="1">
    <location>
        <begin position="884"/>
        <end position="946"/>
    </location>
</feature>
<dbReference type="InterPro" id="IPR001849">
    <property type="entry name" value="PH_domain"/>
</dbReference>
<feature type="compositionally biased region" description="Basic and acidic residues" evidence="2">
    <location>
        <begin position="758"/>
        <end position="771"/>
    </location>
</feature>
<feature type="domain" description="PH" evidence="3">
    <location>
        <begin position="309"/>
        <end position="412"/>
    </location>
</feature>
<feature type="compositionally biased region" description="Low complexity" evidence="2">
    <location>
        <begin position="599"/>
        <end position="611"/>
    </location>
</feature>
<feature type="region of interest" description="Disordered" evidence="2">
    <location>
        <begin position="92"/>
        <end position="121"/>
    </location>
</feature>
<feature type="region of interest" description="Disordered" evidence="2">
    <location>
        <begin position="53"/>
        <end position="75"/>
    </location>
</feature>
<dbReference type="SUPFAM" id="SSF50729">
    <property type="entry name" value="PH domain-like"/>
    <property type="match status" value="1"/>
</dbReference>
<feature type="region of interest" description="Disordered" evidence="2">
    <location>
        <begin position="1062"/>
        <end position="1081"/>
    </location>
</feature>
<sequence length="2058" mass="226362">MALSAKGHASWVQPKSSSPASTSLSTIQSTFPANSTTASSSGSAYAATSTLLGKKSQQPLQTQSLQRKMSQDESPSYYAALNRPISPTVIMNYIPPPTSTAPKGASQDPIGHTLLPHINADSTIPNGTATVSSVSPSTLRPHSATAALSSSFNALGTVMQPSLKPSLHQGPRSSYIAPSNASTTTNTAAGIASNGANLTPQQTRIQQGSFSPAINAEDPASNSSRFPRRGALFANHDNDNSLGDGQGNTVNNDVGSRRQSVAFSDADSPAQNQYRQHLQQQQQFSPASQRTDTMGSTSPGTAGVGMQLQIAKEGWLWRRGNLLTWKRCYAIGRYRGDAHPGILTLFKDNEHLFPIKTIDMSECYEVQVKAQDVKGTGRFEFKLVTRKEETWFATDTMSERTGWIDALNSLMAKVVGASLMKLEQKLNTIRHRNNSLGYAHTTLSTEKSTLEGHLHQVQQDLASREQQLSQREQELERKRIESLLVQLETWRAAAKVTVNQHYTVRDQLLERVMKTARTYQELQERAKVHLETGSDQAVEVVNSHLDCLKVHASETALNPASYKILKSIMVGLTVNLDTRSSEIKRVLLVMDQYISAAKSSTRSTSTPTSPRLNHEGARDRRISVAGPVQSTAKPLSVGYSVYLLQVKEKYTETLEILEGHSRSLKRILERADINNSESAQRFHDEAKDTLNGLLHLPTYEFSPCIPDQPLPGAADTFYREDLVLIHQKSQELLRNGQGLSRHSSLQQVLAQEIAQESQSKESEVTDEEANKVRLRTPSPIDEHSTVKQPRSLKQLAPSVSSSISASPPKLSLALPSSLSSFLFPDTSTATSTITTNAGSTVELTQRLRDTILPEFDHISIKQEESLQSMTTLLNKISTLVVNKLTEIKDATAGQRQEFEELKDEIIDVMQLSATDPSAHQRDISALSEIRSKLAEITSQLAKVQSAQQQGVHHGFGMPYGALGNNGSYRRLGGPSYHQGGGTGGSGSTATATGYSLLQRSASTMVHSSTGGANSSYHAIDSGPRQHLQRVNSASLQNRIQIPASTSLSAGLGVSGGLSSLANGNGPSSSSIEPAGGGGTKQSRIAGMARMFEEGESLSDQHSNSQQTAFGSGAPAFMHDFDHGSNPVLQQHVVSKLDQLMLLLEFVNTAQCRMMAYQDLEFERSREGNDGVHNVDDGRMMAVQEHMEQMDRKMNLQMHLLRRLVTLQGSSSGSTPGLARVQEIADDKTQDSENDQERPTSDALEDMEAMAKTLPSENDLTLVEVLSRLDLQVIPSVNTQSDRIQELSEQLSEMKSQLDEQQRRQEAYQQQFQYNSNASKPRISTSPNIARSNSVERPTTPLLRSRSPSQILVHQQQQAPVNNSTASSPFEVESPASWRASLRSSVSNSSSASRERNHSSSLQDGLHTSVSNSSGLLTKTSDRIAEMLDRMDARMGEVIDEQLAKYEKGNKELLAKVFELLDNDDDEEKDVGQEARNKKRAAISSSSSLHSNLAAASVVSKSDIASLEHKLQGLEQILGEQNGQGESRQAGNQALWKEMMTSLKELRGLRTFSTEAHQQQWTKDVNETLERILKGQKELLSNGGNHSQNLQSQADAYAVNEPSWTESFEKLKTLIQQESDRSEDSLNEQHDELLEKMNLVLSAIQESSAQTGTRDADVKEELQEMREWIVRHSSMQTANLRDIVLAATTTSTTASGVESTDAVVVERAGADGNSHDGDEEEYTEVDIFEDLGHEQERRMSYQGSLLHAPTSIAPLSPAASASASEIQELKELLETFTKIQMATFSELADNVSGVEKMMRDISRTMGVRRGGTIQRKKEAEQDRAILAMEVKETVEEVMSRMNSSSTSLSASSQPGAGAPSRQQTTITTSRSSAEEKRESGIFKYLYQPRRPKSNFSTSPILQQQTQTQTQLHSPTLISPTVSTVSMEEELETGSRQRREHDHAHAYQSMKIQMDQCQDQIEQLYRRKVRVEIEVEDLQSEKSELRKQVEQLRKEKQELLLLPTKEQQHSQHDGLVEVSATSTSGMVLEKVLQDRVAMLLQETARLEALKSRLEKETGAH</sequence>
<evidence type="ECO:0000313" key="5">
    <source>
        <dbReference type="Proteomes" id="UP000726737"/>
    </source>
</evidence>
<organism evidence="4 5">
    <name type="scientific">Mortierella polycephala</name>
    <dbReference type="NCBI Taxonomy" id="41804"/>
    <lineage>
        <taxon>Eukaryota</taxon>
        <taxon>Fungi</taxon>
        <taxon>Fungi incertae sedis</taxon>
        <taxon>Mucoromycota</taxon>
        <taxon>Mortierellomycotina</taxon>
        <taxon>Mortierellomycetes</taxon>
        <taxon>Mortierellales</taxon>
        <taxon>Mortierellaceae</taxon>
        <taxon>Mortierella</taxon>
    </lineage>
</organism>
<feature type="region of interest" description="Disordered" evidence="2">
    <location>
        <begin position="1222"/>
        <end position="1242"/>
    </location>
</feature>
<comment type="caution">
    <text evidence="4">The sequence shown here is derived from an EMBL/GenBank/DDBJ whole genome shotgun (WGS) entry which is preliminary data.</text>
</comment>
<feature type="compositionally biased region" description="Basic and acidic residues" evidence="2">
    <location>
        <begin position="1222"/>
        <end position="1239"/>
    </location>
</feature>
<name>A0A9P6Q231_9FUNG</name>
<feature type="coiled-coil region" evidence="1">
    <location>
        <begin position="454"/>
        <end position="481"/>
    </location>
</feature>
<feature type="region of interest" description="Disordered" evidence="2">
    <location>
        <begin position="163"/>
        <end position="195"/>
    </location>
</feature>
<accession>A0A9P6Q231</accession>
<feature type="compositionally biased region" description="Polar residues" evidence="2">
    <location>
        <begin position="55"/>
        <end position="74"/>
    </location>
</feature>
<feature type="compositionally biased region" description="Polar residues" evidence="2">
    <location>
        <begin position="1314"/>
        <end position="1336"/>
    </location>
</feature>
<feature type="coiled-coil region" evidence="1">
    <location>
        <begin position="1945"/>
        <end position="2000"/>
    </location>
</feature>
<evidence type="ECO:0000256" key="1">
    <source>
        <dbReference type="SAM" id="Coils"/>
    </source>
</evidence>
<protein>
    <recommendedName>
        <fullName evidence="3">PH domain-containing protein</fullName>
    </recommendedName>
</protein>
<dbReference type="Proteomes" id="UP000726737">
    <property type="component" value="Unassembled WGS sequence"/>
</dbReference>
<dbReference type="Gene3D" id="2.30.29.30">
    <property type="entry name" value="Pleckstrin-homology domain (PH domain)/Phosphotyrosine-binding domain (PTB)"/>
    <property type="match status" value="1"/>
</dbReference>
<feature type="compositionally biased region" description="Low complexity" evidence="2">
    <location>
        <begin position="271"/>
        <end position="283"/>
    </location>
</feature>
<evidence type="ECO:0000256" key="2">
    <source>
        <dbReference type="SAM" id="MobiDB-lite"/>
    </source>
</evidence>
<feature type="compositionally biased region" description="Low complexity" evidence="2">
    <location>
        <begin position="1838"/>
        <end position="1870"/>
    </location>
</feature>
<keyword evidence="1" id="KW-0175">Coiled coil</keyword>
<dbReference type="CDD" id="cd00821">
    <property type="entry name" value="PH"/>
    <property type="match status" value="1"/>
</dbReference>
<dbReference type="InterPro" id="IPR011993">
    <property type="entry name" value="PH-like_dom_sf"/>
</dbReference>
<dbReference type="PROSITE" id="PS50003">
    <property type="entry name" value="PH_DOMAIN"/>
    <property type="match status" value="1"/>
</dbReference>
<feature type="region of interest" description="Disordered" evidence="2">
    <location>
        <begin position="1835"/>
        <end position="1911"/>
    </location>
</feature>
<feature type="region of interest" description="Disordered" evidence="2">
    <location>
        <begin position="1466"/>
        <end position="1486"/>
    </location>
</feature>
<proteinExistence type="predicted"/>
<feature type="region of interest" description="Disordered" evidence="2">
    <location>
        <begin position="1312"/>
        <end position="1416"/>
    </location>
</feature>
<feature type="compositionally biased region" description="Polar residues" evidence="2">
    <location>
        <begin position="1401"/>
        <end position="1416"/>
    </location>
</feature>
<dbReference type="OrthoDB" id="2249524at2759"/>
<feature type="compositionally biased region" description="Low complexity" evidence="2">
    <location>
        <begin position="176"/>
        <end position="195"/>
    </location>
</feature>
<feature type="region of interest" description="Disordered" evidence="2">
    <location>
        <begin position="752"/>
        <end position="793"/>
    </location>
</feature>
<feature type="compositionally biased region" description="Polar residues" evidence="2">
    <location>
        <begin position="240"/>
        <end position="262"/>
    </location>
</feature>
<keyword evidence="5" id="KW-1185">Reference proteome</keyword>
<reference evidence="4" key="1">
    <citation type="journal article" date="2020" name="Fungal Divers.">
        <title>Resolving the Mortierellaceae phylogeny through synthesis of multi-gene phylogenetics and phylogenomics.</title>
        <authorList>
            <person name="Vandepol N."/>
            <person name="Liber J."/>
            <person name="Desiro A."/>
            <person name="Na H."/>
            <person name="Kennedy M."/>
            <person name="Barry K."/>
            <person name="Grigoriev I.V."/>
            <person name="Miller A.N."/>
            <person name="O'Donnell K."/>
            <person name="Stajich J.E."/>
            <person name="Bonito G."/>
        </authorList>
    </citation>
    <scope>NUCLEOTIDE SEQUENCE</scope>
    <source>
        <strain evidence="4">KOD948</strain>
    </source>
</reference>
<dbReference type="PANTHER" id="PTHR45615">
    <property type="entry name" value="MYOSIN HEAVY CHAIN, NON-MUSCLE"/>
    <property type="match status" value="1"/>
</dbReference>
<feature type="compositionally biased region" description="Polar residues" evidence="2">
    <location>
        <begin position="1345"/>
        <end position="1367"/>
    </location>
</feature>
<feature type="compositionally biased region" description="Polar residues" evidence="2">
    <location>
        <begin position="284"/>
        <end position="300"/>
    </location>
</feature>
<feature type="coiled-coil region" evidence="1">
    <location>
        <begin position="1276"/>
        <end position="1310"/>
    </location>
</feature>
<feature type="compositionally biased region" description="Low complexity" evidence="2">
    <location>
        <begin position="1375"/>
        <end position="1391"/>
    </location>
</feature>
<gene>
    <name evidence="4" type="ORF">BG011_003521</name>
</gene>
<evidence type="ECO:0000313" key="4">
    <source>
        <dbReference type="EMBL" id="KAG0258117.1"/>
    </source>
</evidence>
<dbReference type="SMART" id="SM00233">
    <property type="entry name" value="PH"/>
    <property type="match status" value="1"/>
</dbReference>